<dbReference type="SUPFAM" id="SSF55620">
    <property type="entry name" value="Tetrahydrobiopterin biosynthesis enzymes-like"/>
    <property type="match status" value="1"/>
</dbReference>
<dbReference type="InterPro" id="IPR006157">
    <property type="entry name" value="FolB_dom"/>
</dbReference>
<dbReference type="Proteomes" id="UP000298805">
    <property type="component" value="Chromosome"/>
</dbReference>
<keyword evidence="5" id="KW-1185">Reference proteome</keyword>
<accession>A0AAJ4RCF2</accession>
<dbReference type="GO" id="GO:0004150">
    <property type="term" value="F:dihydroneopterin aldolase activity"/>
    <property type="evidence" value="ECO:0007669"/>
    <property type="project" value="InterPro"/>
</dbReference>
<dbReference type="NCBIfam" id="TIGR00526">
    <property type="entry name" value="folB_dom"/>
    <property type="match status" value="1"/>
</dbReference>
<dbReference type="EMBL" id="CP027432">
    <property type="protein sequence ID" value="QCI28927.1"/>
    <property type="molecule type" value="Genomic_DNA"/>
</dbReference>
<reference evidence="2" key="3">
    <citation type="submission" date="2019-06" db="EMBL/GenBank/DDBJ databases">
        <title>A comparative analysis of the Nautiliaceae.</title>
        <authorList>
            <person name="Grosche A."/>
            <person name="Smedile F."/>
            <person name="Vetriani C."/>
        </authorList>
    </citation>
    <scope>NUCLEOTIDE SEQUENCE</scope>
    <source>
        <strain evidence="2">TB6</strain>
    </source>
</reference>
<dbReference type="RefSeq" id="WP_123352849.1">
    <property type="nucleotide sequence ID" value="NZ_CP027432.2"/>
</dbReference>
<protein>
    <submittedName>
        <fullName evidence="3">Dihydroneopterin aldolase</fullName>
    </submittedName>
    <submittedName>
        <fullName evidence="2">FolB domain-containing protein</fullName>
    </submittedName>
</protein>
<dbReference type="Pfam" id="PF02152">
    <property type="entry name" value="FolB"/>
    <property type="match status" value="1"/>
</dbReference>
<sequence length="108" mass="12593">MYKIVIEDLSFKAILGLLEKERNEEQLVVVCAQIEYEDKKNFIDYAKVCDIIQNIIIEGKFALIEDAIDVIIEKLKNEFPQMKSIHLKIRKPEILKNALVGVETLRKF</sequence>
<evidence type="ECO:0000313" key="4">
    <source>
        <dbReference type="Proteomes" id="UP000272781"/>
    </source>
</evidence>
<dbReference type="Proteomes" id="UP000272781">
    <property type="component" value="Unassembled WGS sequence"/>
</dbReference>
<organism evidence="3 4">
    <name type="scientific">Caminibacter pacificus</name>
    <dbReference type="NCBI Taxonomy" id="1424653"/>
    <lineage>
        <taxon>Bacteria</taxon>
        <taxon>Pseudomonadati</taxon>
        <taxon>Campylobacterota</taxon>
        <taxon>Epsilonproteobacteria</taxon>
        <taxon>Nautiliales</taxon>
        <taxon>Nautiliaceae</taxon>
        <taxon>Caminibacter</taxon>
    </lineage>
</organism>
<dbReference type="Gene3D" id="3.30.1130.10">
    <property type="match status" value="1"/>
</dbReference>
<dbReference type="InterPro" id="IPR043133">
    <property type="entry name" value="GTP-CH-I_C/QueF"/>
</dbReference>
<reference evidence="5" key="1">
    <citation type="submission" date="2018-03" db="EMBL/GenBank/DDBJ databases">
        <title>A comparative analysis of the Nautiliaceae.</title>
        <authorList>
            <person name="Grosche A."/>
            <person name="Smedile F."/>
            <person name="Vetriani C."/>
        </authorList>
    </citation>
    <scope>NUCLEOTIDE SEQUENCE [LARGE SCALE GENOMIC DNA]</scope>
    <source>
        <strain evidence="5">TB6</strain>
    </source>
</reference>
<proteinExistence type="predicted"/>
<evidence type="ECO:0000313" key="3">
    <source>
        <dbReference type="EMBL" id="ROR39518.1"/>
    </source>
</evidence>
<dbReference type="SMART" id="SM00905">
    <property type="entry name" value="FolB"/>
    <property type="match status" value="1"/>
</dbReference>
<evidence type="ECO:0000313" key="5">
    <source>
        <dbReference type="Proteomes" id="UP000298805"/>
    </source>
</evidence>
<evidence type="ECO:0000313" key="2">
    <source>
        <dbReference type="EMBL" id="QCI28927.1"/>
    </source>
</evidence>
<dbReference type="AlphaFoldDB" id="A0AAJ4RCF2"/>
<dbReference type="GO" id="GO:0006760">
    <property type="term" value="P:folic acid-containing compound metabolic process"/>
    <property type="evidence" value="ECO:0007669"/>
    <property type="project" value="InterPro"/>
</dbReference>
<dbReference type="EMBL" id="RJVK01000003">
    <property type="protein sequence ID" value="ROR39518.1"/>
    <property type="molecule type" value="Genomic_DNA"/>
</dbReference>
<reference evidence="3 4" key="2">
    <citation type="submission" date="2018-11" db="EMBL/GenBank/DDBJ databases">
        <title>Genomic Encyclopedia of Type Strains, Phase IV (KMG-IV): sequencing the most valuable type-strain genomes for metagenomic binning, comparative biology and taxonomic classification.</title>
        <authorList>
            <person name="Goeker M."/>
        </authorList>
    </citation>
    <scope>NUCLEOTIDE SEQUENCE [LARGE SCALE GENOMIC DNA]</scope>
    <source>
        <strain evidence="3 4">DSM 27783</strain>
    </source>
</reference>
<gene>
    <name evidence="2" type="ORF">C6V80_08070</name>
    <name evidence="3" type="ORF">EDC58_1458</name>
</gene>
<name>A0AAJ4RCF2_9BACT</name>
<feature type="domain" description="Dihydroneopterin aldolase/epimerase" evidence="1">
    <location>
        <begin position="4"/>
        <end position="106"/>
    </location>
</feature>
<evidence type="ECO:0000259" key="1">
    <source>
        <dbReference type="SMART" id="SM00905"/>
    </source>
</evidence>